<feature type="region of interest" description="Disordered" evidence="11">
    <location>
        <begin position="226"/>
        <end position="247"/>
    </location>
</feature>
<evidence type="ECO:0000313" key="15">
    <source>
        <dbReference type="Proteomes" id="UP000694388"/>
    </source>
</evidence>
<keyword evidence="9" id="KW-0539">Nucleus</keyword>
<keyword evidence="4 10" id="KW-0863">Zinc-finger</keyword>
<feature type="compositionally biased region" description="Polar residues" evidence="11">
    <location>
        <begin position="163"/>
        <end position="174"/>
    </location>
</feature>
<evidence type="ECO:0000256" key="7">
    <source>
        <dbReference type="ARBA" id="ARBA00023125"/>
    </source>
</evidence>
<feature type="compositionally biased region" description="Low complexity" evidence="11">
    <location>
        <begin position="701"/>
        <end position="715"/>
    </location>
</feature>
<feature type="domain" description="BTB" evidence="12">
    <location>
        <begin position="38"/>
        <end position="108"/>
    </location>
</feature>
<accession>A0A8C4Q1W3</accession>
<dbReference type="SMART" id="SM00225">
    <property type="entry name" value="BTB"/>
    <property type="match status" value="1"/>
</dbReference>
<evidence type="ECO:0000256" key="9">
    <source>
        <dbReference type="ARBA" id="ARBA00023242"/>
    </source>
</evidence>
<feature type="compositionally biased region" description="Polar residues" evidence="11">
    <location>
        <begin position="297"/>
        <end position="306"/>
    </location>
</feature>
<evidence type="ECO:0000256" key="4">
    <source>
        <dbReference type="ARBA" id="ARBA00022771"/>
    </source>
</evidence>
<keyword evidence="8" id="KW-0804">Transcription</keyword>
<keyword evidence="6" id="KW-0805">Transcription regulation</keyword>
<dbReference type="GO" id="GO:0008270">
    <property type="term" value="F:zinc ion binding"/>
    <property type="evidence" value="ECO:0007669"/>
    <property type="project" value="UniProtKB-KW"/>
</dbReference>
<dbReference type="InterPro" id="IPR013087">
    <property type="entry name" value="Znf_C2H2_type"/>
</dbReference>
<dbReference type="Gene3D" id="3.30.160.60">
    <property type="entry name" value="Classic Zinc Finger"/>
    <property type="match status" value="2"/>
</dbReference>
<comment type="subcellular location">
    <subcellularLocation>
        <location evidence="1">Nucleus</location>
    </subcellularLocation>
</comment>
<keyword evidence="5" id="KW-0862">Zinc</keyword>
<dbReference type="PANTHER" id="PTHR46105:SF5">
    <property type="entry name" value="ZINC FINGER AND BTB DOMAIN-CONTAINING PROTEIN 44 ISOFORM X1"/>
    <property type="match status" value="1"/>
</dbReference>
<proteinExistence type="predicted"/>
<evidence type="ECO:0000256" key="2">
    <source>
        <dbReference type="ARBA" id="ARBA00022723"/>
    </source>
</evidence>
<dbReference type="InterPro" id="IPR036236">
    <property type="entry name" value="Znf_C2H2_sf"/>
</dbReference>
<dbReference type="Proteomes" id="UP000694388">
    <property type="component" value="Unplaced"/>
</dbReference>
<dbReference type="SMART" id="SM00355">
    <property type="entry name" value="ZnF_C2H2"/>
    <property type="match status" value="5"/>
</dbReference>
<keyword evidence="7" id="KW-0238">DNA-binding</keyword>
<reference evidence="14" key="1">
    <citation type="submission" date="2025-08" db="UniProtKB">
        <authorList>
            <consortium name="Ensembl"/>
        </authorList>
    </citation>
    <scope>IDENTIFICATION</scope>
</reference>
<keyword evidence="2" id="KW-0479">Metal-binding</keyword>
<name>A0A8C4Q1W3_EPTBU</name>
<dbReference type="Gene3D" id="3.30.710.10">
    <property type="entry name" value="Potassium Channel Kv1.1, Chain A"/>
    <property type="match status" value="1"/>
</dbReference>
<dbReference type="PROSITE" id="PS50097">
    <property type="entry name" value="BTB"/>
    <property type="match status" value="1"/>
</dbReference>
<feature type="region of interest" description="Disordered" evidence="11">
    <location>
        <begin position="280"/>
        <end position="306"/>
    </location>
</feature>
<dbReference type="InterPro" id="IPR011333">
    <property type="entry name" value="SKP1/BTB/POZ_sf"/>
</dbReference>
<dbReference type="PANTHER" id="PTHR46105">
    <property type="entry name" value="AGAP004733-PA"/>
    <property type="match status" value="1"/>
</dbReference>
<dbReference type="GO" id="GO:0000981">
    <property type="term" value="F:DNA-binding transcription factor activity, RNA polymerase II-specific"/>
    <property type="evidence" value="ECO:0007669"/>
    <property type="project" value="TreeGrafter"/>
</dbReference>
<dbReference type="InterPro" id="IPR050457">
    <property type="entry name" value="ZnFinger_BTB_dom_contain"/>
</dbReference>
<dbReference type="GO" id="GO:0000978">
    <property type="term" value="F:RNA polymerase II cis-regulatory region sequence-specific DNA binding"/>
    <property type="evidence" value="ECO:0007669"/>
    <property type="project" value="TreeGrafter"/>
</dbReference>
<evidence type="ECO:0000256" key="11">
    <source>
        <dbReference type="SAM" id="MobiDB-lite"/>
    </source>
</evidence>
<evidence type="ECO:0000256" key="8">
    <source>
        <dbReference type="ARBA" id="ARBA00023163"/>
    </source>
</evidence>
<evidence type="ECO:0000256" key="1">
    <source>
        <dbReference type="ARBA" id="ARBA00004123"/>
    </source>
</evidence>
<evidence type="ECO:0000256" key="5">
    <source>
        <dbReference type="ARBA" id="ARBA00022833"/>
    </source>
</evidence>
<organism evidence="14 15">
    <name type="scientific">Eptatretus burgeri</name>
    <name type="common">Inshore hagfish</name>
    <dbReference type="NCBI Taxonomy" id="7764"/>
    <lineage>
        <taxon>Eukaryota</taxon>
        <taxon>Metazoa</taxon>
        <taxon>Chordata</taxon>
        <taxon>Craniata</taxon>
        <taxon>Vertebrata</taxon>
        <taxon>Cyclostomata</taxon>
        <taxon>Myxini</taxon>
        <taxon>Myxiniformes</taxon>
        <taxon>Myxinidae</taxon>
        <taxon>Eptatretinae</taxon>
        <taxon>Eptatretus</taxon>
    </lineage>
</organism>
<evidence type="ECO:0000259" key="13">
    <source>
        <dbReference type="PROSITE" id="PS50157"/>
    </source>
</evidence>
<evidence type="ECO:0000256" key="3">
    <source>
        <dbReference type="ARBA" id="ARBA00022737"/>
    </source>
</evidence>
<dbReference type="PROSITE" id="PS00028">
    <property type="entry name" value="ZINC_FINGER_C2H2_1"/>
    <property type="match status" value="2"/>
</dbReference>
<feature type="domain" description="C2H2-type" evidence="13">
    <location>
        <begin position="754"/>
        <end position="776"/>
    </location>
</feature>
<dbReference type="AlphaFoldDB" id="A0A8C4Q1W3"/>
<dbReference type="GeneTree" id="ENSGT00940000161028"/>
<dbReference type="Ensembl" id="ENSEBUT00000009209.1">
    <property type="protein sequence ID" value="ENSEBUP00000008700.1"/>
    <property type="gene ID" value="ENSEBUG00000005615.1"/>
</dbReference>
<dbReference type="PROSITE" id="PS50157">
    <property type="entry name" value="ZINC_FINGER_C2H2_2"/>
    <property type="match status" value="2"/>
</dbReference>
<protein>
    <submittedName>
        <fullName evidence="14">Uncharacterized protein</fullName>
    </submittedName>
</protein>
<dbReference type="GO" id="GO:0005634">
    <property type="term" value="C:nucleus"/>
    <property type="evidence" value="ECO:0007669"/>
    <property type="project" value="UniProtKB-SubCell"/>
</dbReference>
<evidence type="ECO:0000256" key="10">
    <source>
        <dbReference type="PROSITE-ProRule" id="PRU00042"/>
    </source>
</evidence>
<evidence type="ECO:0000259" key="12">
    <source>
        <dbReference type="PROSITE" id="PS50097"/>
    </source>
</evidence>
<dbReference type="Pfam" id="PF00651">
    <property type="entry name" value="BTB"/>
    <property type="match status" value="1"/>
</dbReference>
<feature type="compositionally biased region" description="Basic and acidic residues" evidence="11">
    <location>
        <begin position="228"/>
        <end position="246"/>
    </location>
</feature>
<sequence length="800" mass="88847">MEGTNRRQTRHLLHFVDPGHPLAFLSFLNADRHAAQHCDVILIAGDAKFRAHRCVLAAGSSHFRRILSPQPETSGTASRPAVVHLDAAPGPLEHVLGFLYTASLAVSPSDLATVQSLGRKLGVNFLSELESHAPAGLFPGPTNTSVEGERQDADGFAQESKPQETSQESLTLSDKSLMPGSGQINMKRQNLGGRPVSQPRRSARGTSLERTIARLQQTVQPLVCSARQKRDEKKPNSILRRLDSKGLRTRNRRKPAWLDDTVWSSSSHRSSNFEMMQMPTSSDMWSNEDCSDEDTPSSHPASGLLQNDSDVQQANTNSPAEFDYTNDQIAEQEAPVATGSTSLSCIGMVVHRTNMLRTRRQSLSCYRPGVDPDSPPMRKLVPQDFGPEELPILPLEALPVDDSETRKPLCCSECNRLFYSMAALCRHARDYHDPARPYPCPVCHRRFLSKFKVWTHCQAQHSLFDSAGLFCDPEESYDTTQVNSERCFAQATSTDGVLDDSLRKSDADKEDAFVAKSDNIQTMCTNDKDHKYMRGLFDSPTDNDMKECRQGGASPPHLGSPGLKRKVSSDAIDPNYVEPYSEDIASITEPAITSGELNSGMETEPLCNNKSKEQQMCRVCLRVFRTAFSLWRHKNEGQCCVEILDASPKERDSSLAQNSDTSKSQKLTLVLLKPEVHAVKKRTKQASEDVEDKPSFEAKAESSASSSDGAMGDAGIEPGPTFGSSHVCPKCEVTFKTSYELDRHRELFCPFKPFRCPDCFKAYRTNFRLWSHWQSHHALPVKEVMFSPLSVCVQDISKSC</sequence>
<dbReference type="SUPFAM" id="SSF54695">
    <property type="entry name" value="POZ domain"/>
    <property type="match status" value="1"/>
</dbReference>
<feature type="region of interest" description="Disordered" evidence="11">
    <location>
        <begin position="134"/>
        <end position="206"/>
    </location>
</feature>
<reference evidence="14" key="2">
    <citation type="submission" date="2025-09" db="UniProtKB">
        <authorList>
            <consortium name="Ensembl"/>
        </authorList>
    </citation>
    <scope>IDENTIFICATION</scope>
</reference>
<keyword evidence="15" id="KW-1185">Reference proteome</keyword>
<evidence type="ECO:0000256" key="6">
    <source>
        <dbReference type="ARBA" id="ARBA00023015"/>
    </source>
</evidence>
<feature type="region of interest" description="Disordered" evidence="11">
    <location>
        <begin position="680"/>
        <end position="716"/>
    </location>
</feature>
<feature type="domain" description="C2H2-type" evidence="13">
    <location>
        <begin position="409"/>
        <end position="437"/>
    </location>
</feature>
<evidence type="ECO:0000313" key="14">
    <source>
        <dbReference type="Ensembl" id="ENSEBUP00000008700.1"/>
    </source>
</evidence>
<keyword evidence="3" id="KW-0677">Repeat</keyword>
<feature type="region of interest" description="Disordered" evidence="11">
    <location>
        <begin position="548"/>
        <end position="567"/>
    </location>
</feature>
<dbReference type="InterPro" id="IPR000210">
    <property type="entry name" value="BTB/POZ_dom"/>
</dbReference>
<dbReference type="SUPFAM" id="SSF57667">
    <property type="entry name" value="beta-beta-alpha zinc fingers"/>
    <property type="match status" value="2"/>
</dbReference>